<comment type="caution">
    <text evidence="1">The sequence shown here is derived from an EMBL/GenBank/DDBJ whole genome shotgun (WGS) entry which is preliminary data.</text>
</comment>
<organism evidence="1 2">
    <name type="scientific">Micromonospora pisi</name>
    <dbReference type="NCBI Taxonomy" id="589240"/>
    <lineage>
        <taxon>Bacteria</taxon>
        <taxon>Bacillati</taxon>
        <taxon>Actinomycetota</taxon>
        <taxon>Actinomycetes</taxon>
        <taxon>Micromonosporales</taxon>
        <taxon>Micromonosporaceae</taxon>
        <taxon>Micromonospora</taxon>
    </lineage>
</organism>
<proteinExistence type="predicted"/>
<dbReference type="Proteomes" id="UP000277671">
    <property type="component" value="Unassembled WGS sequence"/>
</dbReference>
<name>A0A495JL67_9ACTN</name>
<evidence type="ECO:0008006" key="3">
    <source>
        <dbReference type="Google" id="ProtNLM"/>
    </source>
</evidence>
<accession>A0A495JL67</accession>
<gene>
    <name evidence="1" type="ORF">BDK92_3110</name>
</gene>
<evidence type="ECO:0000313" key="1">
    <source>
        <dbReference type="EMBL" id="RKR88779.1"/>
    </source>
</evidence>
<evidence type="ECO:0000313" key="2">
    <source>
        <dbReference type="Proteomes" id="UP000277671"/>
    </source>
</evidence>
<sequence length="425" mass="46014">MWVALGVVGVLLFCGMPAGLVAVLIARTPEVVGLPGTVASATPARSPEAGDSIEMTAAWLGERIDVLLAQQAQALLRGDEQGFLAVADPTSPAAADLKRQFNVLRAMKVAAWDPSRNGPPAQMTNNTTEWRVLVTIEHCFVVPECRPGPVTIGTRWADRGPQPRLVAVEPSMSGVEGPRPWEVTDLAVAVGARTVVAVPQSVRSQLPDLLKTAEQAATVADRYAVDGSPPDVYRIFYALKPEWDRWYGGGRPVWTGGYAVGIGGGRFDVVLNSDGLHRTAIDDLLRHEMTHAASLPERGHASTGNWWLVEGIAEYAGAGGRPVKEYERLPDVVRLLGVRSGGWNGRLESLEPPTSSEDWRVSGSYGVGYLAARYLADRFSEERLLAFFKAVVHDGRAEADASREVFGVEWSTLHEECVAYLRTAR</sequence>
<protein>
    <recommendedName>
        <fullName evidence="3">Peptidase MA superfamily protein</fullName>
    </recommendedName>
</protein>
<dbReference type="EMBL" id="RBKT01000001">
    <property type="protein sequence ID" value="RKR88779.1"/>
    <property type="molecule type" value="Genomic_DNA"/>
</dbReference>
<reference evidence="1 2" key="1">
    <citation type="submission" date="2018-10" db="EMBL/GenBank/DDBJ databases">
        <title>Sequencing the genomes of 1000 actinobacteria strains.</title>
        <authorList>
            <person name="Klenk H.-P."/>
        </authorList>
    </citation>
    <scope>NUCLEOTIDE SEQUENCE [LARGE SCALE GENOMIC DNA]</scope>
    <source>
        <strain evidence="1 2">DSM 45175</strain>
    </source>
</reference>
<dbReference type="AlphaFoldDB" id="A0A495JL67"/>
<keyword evidence="2" id="KW-1185">Reference proteome</keyword>